<feature type="compositionally biased region" description="Basic and acidic residues" evidence="1">
    <location>
        <begin position="102"/>
        <end position="111"/>
    </location>
</feature>
<dbReference type="WBParaSite" id="TASK_0000960401-mRNA-1">
    <property type="protein sequence ID" value="TASK_0000960401-mRNA-1"/>
    <property type="gene ID" value="TASK_0000960401"/>
</dbReference>
<dbReference type="Gene3D" id="1.10.340.70">
    <property type="match status" value="1"/>
</dbReference>
<protein>
    <submittedName>
        <fullName evidence="2">PH domain-containing protein</fullName>
    </submittedName>
</protein>
<proteinExistence type="predicted"/>
<feature type="region of interest" description="Disordered" evidence="1">
    <location>
        <begin position="102"/>
        <end position="128"/>
    </location>
</feature>
<evidence type="ECO:0000313" key="2">
    <source>
        <dbReference type="WBParaSite" id="TASK_0000960401-mRNA-1"/>
    </source>
</evidence>
<organism evidence="2">
    <name type="scientific">Taenia asiatica</name>
    <name type="common">Asian tapeworm</name>
    <dbReference type="NCBI Taxonomy" id="60517"/>
    <lineage>
        <taxon>Eukaryota</taxon>
        <taxon>Metazoa</taxon>
        <taxon>Spiralia</taxon>
        <taxon>Lophotrochozoa</taxon>
        <taxon>Platyhelminthes</taxon>
        <taxon>Cestoda</taxon>
        <taxon>Eucestoda</taxon>
        <taxon>Cyclophyllidea</taxon>
        <taxon>Taeniidae</taxon>
        <taxon>Taenia</taxon>
    </lineage>
</organism>
<reference evidence="2" key="1">
    <citation type="submission" date="2017-02" db="UniProtKB">
        <authorList>
            <consortium name="WormBaseParasite"/>
        </authorList>
    </citation>
    <scope>IDENTIFICATION</scope>
</reference>
<dbReference type="STRING" id="60517.A0A0R3WFG1"/>
<evidence type="ECO:0000256" key="1">
    <source>
        <dbReference type="SAM" id="MobiDB-lite"/>
    </source>
</evidence>
<accession>A0A0R3WFG1</accession>
<name>A0A0R3WFG1_TAEAS</name>
<sequence>LVYERFQASSYKPTTEEMNSSSKAAKRIWRQCSKLILEDEVLWYQEDATSPKRLVVPGSLIQTVLQELHEQLGHVGEKKMVEASKASLNSNRTPVIHAYEVPGRKGEDRHYGPSATYQKEKSQYPGYR</sequence>
<dbReference type="AlphaFoldDB" id="A0A0R3WFG1"/>